<evidence type="ECO:0000256" key="7">
    <source>
        <dbReference type="ARBA" id="ARBA00022892"/>
    </source>
</evidence>
<dbReference type="GO" id="GO:0005085">
    <property type="term" value="F:guanyl-nucleotide exchange factor activity"/>
    <property type="evidence" value="ECO:0007669"/>
    <property type="project" value="InterPro"/>
</dbReference>
<organism evidence="14 15">
    <name type="scientific">Pholiota conissans</name>
    <dbReference type="NCBI Taxonomy" id="109636"/>
    <lineage>
        <taxon>Eukaryota</taxon>
        <taxon>Fungi</taxon>
        <taxon>Dikarya</taxon>
        <taxon>Basidiomycota</taxon>
        <taxon>Agaricomycotina</taxon>
        <taxon>Agaricomycetes</taxon>
        <taxon>Agaricomycetidae</taxon>
        <taxon>Agaricales</taxon>
        <taxon>Agaricineae</taxon>
        <taxon>Strophariaceae</taxon>
        <taxon>Pholiota</taxon>
    </lineage>
</organism>
<dbReference type="SMART" id="SM00320">
    <property type="entry name" value="WD40"/>
    <property type="match status" value="2"/>
</dbReference>
<evidence type="ECO:0000256" key="13">
    <source>
        <dbReference type="SAM" id="Phobius"/>
    </source>
</evidence>
<keyword evidence="3 11" id="KW-0853">WD repeat</keyword>
<gene>
    <name evidence="14" type="ORF">BDN70DRAFT_873113</name>
</gene>
<evidence type="ECO:0000313" key="14">
    <source>
        <dbReference type="EMBL" id="KAF9483977.1"/>
    </source>
</evidence>
<accession>A0A9P5ZAM2</accession>
<evidence type="ECO:0000256" key="1">
    <source>
        <dbReference type="ARBA" id="ARBA00004648"/>
    </source>
</evidence>
<feature type="repeat" description="WD" evidence="11">
    <location>
        <begin position="339"/>
        <end position="369"/>
    </location>
</feature>
<keyword evidence="2" id="KW-0813">Transport</keyword>
<evidence type="ECO:0000256" key="12">
    <source>
        <dbReference type="SAM" id="MobiDB-lite"/>
    </source>
</evidence>
<dbReference type="PANTHER" id="PTHR23284:SF0">
    <property type="entry name" value="PROLACTIN REGULATORY ELEMENT-BINDING PROTEIN"/>
    <property type="match status" value="1"/>
</dbReference>
<evidence type="ECO:0000256" key="9">
    <source>
        <dbReference type="ARBA" id="ARBA00022989"/>
    </source>
</evidence>
<evidence type="ECO:0000313" key="15">
    <source>
        <dbReference type="Proteomes" id="UP000807469"/>
    </source>
</evidence>
<dbReference type="PROSITE" id="PS50082">
    <property type="entry name" value="WD_REPEATS_2"/>
    <property type="match status" value="1"/>
</dbReference>
<keyword evidence="4 13" id="KW-0812">Transmembrane</keyword>
<dbReference type="InterPro" id="IPR036322">
    <property type="entry name" value="WD40_repeat_dom_sf"/>
</dbReference>
<keyword evidence="9 13" id="KW-1133">Transmembrane helix</keyword>
<keyword evidence="10 13" id="KW-0472">Membrane</keyword>
<dbReference type="AlphaFoldDB" id="A0A9P5ZAM2"/>
<evidence type="ECO:0000256" key="6">
    <source>
        <dbReference type="ARBA" id="ARBA00022824"/>
    </source>
</evidence>
<dbReference type="InterPro" id="IPR001680">
    <property type="entry name" value="WD40_rpt"/>
</dbReference>
<dbReference type="PANTHER" id="PTHR23284">
    <property type="entry name" value="PROLACTIN REGULATORY ELEMENT BINDING PROTEIN"/>
    <property type="match status" value="1"/>
</dbReference>
<dbReference type="GO" id="GO:0006888">
    <property type="term" value="P:endoplasmic reticulum to Golgi vesicle-mediated transport"/>
    <property type="evidence" value="ECO:0007669"/>
    <property type="project" value="TreeGrafter"/>
</dbReference>
<name>A0A9P5ZAM2_9AGAR</name>
<dbReference type="SUPFAM" id="SSF50978">
    <property type="entry name" value="WD40 repeat-like"/>
    <property type="match status" value="1"/>
</dbReference>
<evidence type="ECO:0000256" key="3">
    <source>
        <dbReference type="ARBA" id="ARBA00022574"/>
    </source>
</evidence>
<evidence type="ECO:0000256" key="5">
    <source>
        <dbReference type="ARBA" id="ARBA00022737"/>
    </source>
</evidence>
<dbReference type="GO" id="GO:0015031">
    <property type="term" value="P:protein transport"/>
    <property type="evidence" value="ECO:0007669"/>
    <property type="project" value="UniProtKB-KW"/>
</dbReference>
<keyword evidence="5" id="KW-0677">Repeat</keyword>
<evidence type="ECO:0000256" key="10">
    <source>
        <dbReference type="ARBA" id="ARBA00023136"/>
    </source>
</evidence>
<dbReference type="GO" id="GO:0003400">
    <property type="term" value="P:regulation of COPII vesicle coating"/>
    <property type="evidence" value="ECO:0007669"/>
    <property type="project" value="TreeGrafter"/>
</dbReference>
<keyword evidence="6" id="KW-0256">Endoplasmic reticulum</keyword>
<keyword evidence="8" id="KW-0653">Protein transport</keyword>
<evidence type="ECO:0000256" key="2">
    <source>
        <dbReference type="ARBA" id="ARBA00022448"/>
    </source>
</evidence>
<dbReference type="OrthoDB" id="2013972at2759"/>
<dbReference type="Gene3D" id="2.130.10.10">
    <property type="entry name" value="YVTN repeat-like/Quinoprotein amine dehydrogenase"/>
    <property type="match status" value="1"/>
</dbReference>
<proteinExistence type="predicted"/>
<reference evidence="14" key="1">
    <citation type="submission" date="2020-11" db="EMBL/GenBank/DDBJ databases">
        <authorList>
            <consortium name="DOE Joint Genome Institute"/>
            <person name="Ahrendt S."/>
            <person name="Riley R."/>
            <person name="Andreopoulos W."/>
            <person name="Labutti K."/>
            <person name="Pangilinan J."/>
            <person name="Ruiz-Duenas F.J."/>
            <person name="Barrasa J.M."/>
            <person name="Sanchez-Garcia M."/>
            <person name="Camarero S."/>
            <person name="Miyauchi S."/>
            <person name="Serrano A."/>
            <person name="Linde D."/>
            <person name="Babiker R."/>
            <person name="Drula E."/>
            <person name="Ayuso-Fernandez I."/>
            <person name="Pacheco R."/>
            <person name="Padilla G."/>
            <person name="Ferreira P."/>
            <person name="Barriuso J."/>
            <person name="Kellner H."/>
            <person name="Castanera R."/>
            <person name="Alfaro M."/>
            <person name="Ramirez L."/>
            <person name="Pisabarro A.G."/>
            <person name="Kuo A."/>
            <person name="Tritt A."/>
            <person name="Lipzen A."/>
            <person name="He G."/>
            <person name="Yan M."/>
            <person name="Ng V."/>
            <person name="Cullen D."/>
            <person name="Martin F."/>
            <person name="Rosso M.-N."/>
            <person name="Henrissat B."/>
            <person name="Hibbett D."/>
            <person name="Martinez A.T."/>
            <person name="Grigoriev I.V."/>
        </authorList>
    </citation>
    <scope>NUCLEOTIDE SEQUENCE</scope>
    <source>
        <strain evidence="14">CIRM-BRFM 674</strain>
    </source>
</reference>
<sequence>MRPRHTQHSLPTFPVYSSAFLSPSQLVLGGGGGASRSGIKNKLRLYDVTQDRTIDLRDEFELEKGEDAPMSMAAHLESQGIICGINSVLEKLEKGENQNCRTFNIVNSKFNLLEMRSTLTGNDMDDYQKVTALSPDGTLLAVAGSHDLTLLSYPSLIPVSRPIHTEREIYDVTLSNDLLIVATTHNLFAYSLSSIPPDKPNTLPTSPKKVQKRTKSDGIGQAEKLHALDLKHTAELPASTGEGSTFRAARYHPTDADVLYTIVNTAPSRSRKSKSTSRQAFVLKWNTRTWTVDKYRKISDRSITCVDMSPDGRFLGYGSSDLSIGMLDTKTLSPLITILKAHEFPPTTIRFNLSTTLLVSGSADNTIRIVSIPSVVGGSSWAFIIILILTIITLLLAIATRQLSSEGFKW</sequence>
<keyword evidence="7" id="KW-0931">ER-Golgi transport</keyword>
<feature type="region of interest" description="Disordered" evidence="12">
    <location>
        <begin position="198"/>
        <end position="218"/>
    </location>
</feature>
<evidence type="ECO:0000256" key="11">
    <source>
        <dbReference type="PROSITE-ProRule" id="PRU00221"/>
    </source>
</evidence>
<comment type="subcellular location">
    <subcellularLocation>
        <location evidence="1">Endoplasmic reticulum membrane</location>
        <topology evidence="1">Single-pass type II membrane protein</topology>
    </subcellularLocation>
</comment>
<dbReference type="EMBL" id="MU155148">
    <property type="protein sequence ID" value="KAF9483977.1"/>
    <property type="molecule type" value="Genomic_DNA"/>
</dbReference>
<dbReference type="Pfam" id="PF00400">
    <property type="entry name" value="WD40"/>
    <property type="match status" value="1"/>
</dbReference>
<protein>
    <submittedName>
        <fullName evidence="14">WD40 repeat-like protein</fullName>
    </submittedName>
</protein>
<dbReference type="GO" id="GO:0005789">
    <property type="term" value="C:endoplasmic reticulum membrane"/>
    <property type="evidence" value="ECO:0007669"/>
    <property type="project" value="UniProtKB-SubCell"/>
</dbReference>
<keyword evidence="15" id="KW-1185">Reference proteome</keyword>
<dbReference type="InterPro" id="IPR045260">
    <property type="entry name" value="Sec12-like"/>
</dbReference>
<feature type="transmembrane region" description="Helical" evidence="13">
    <location>
        <begin position="381"/>
        <end position="400"/>
    </location>
</feature>
<evidence type="ECO:0000256" key="4">
    <source>
        <dbReference type="ARBA" id="ARBA00022692"/>
    </source>
</evidence>
<comment type="caution">
    <text evidence="14">The sequence shown here is derived from an EMBL/GenBank/DDBJ whole genome shotgun (WGS) entry which is preliminary data.</text>
</comment>
<evidence type="ECO:0000256" key="8">
    <source>
        <dbReference type="ARBA" id="ARBA00022927"/>
    </source>
</evidence>
<dbReference type="InterPro" id="IPR015943">
    <property type="entry name" value="WD40/YVTN_repeat-like_dom_sf"/>
</dbReference>
<dbReference type="Proteomes" id="UP000807469">
    <property type="component" value="Unassembled WGS sequence"/>
</dbReference>